<evidence type="ECO:0000259" key="11">
    <source>
        <dbReference type="PROSITE" id="PS51195"/>
    </source>
</evidence>
<keyword evidence="13" id="KW-1185">Reference proteome</keyword>
<evidence type="ECO:0000256" key="8">
    <source>
        <dbReference type="PROSITE-ProRule" id="PRU00552"/>
    </source>
</evidence>
<evidence type="ECO:0000256" key="2">
    <source>
        <dbReference type="ARBA" id="ARBA00022741"/>
    </source>
</evidence>
<comment type="catalytic activity">
    <reaction evidence="7">
        <text>ATP + H2O = ADP + phosphate + H(+)</text>
        <dbReference type="Rhea" id="RHEA:13065"/>
        <dbReference type="ChEBI" id="CHEBI:15377"/>
        <dbReference type="ChEBI" id="CHEBI:15378"/>
        <dbReference type="ChEBI" id="CHEBI:30616"/>
        <dbReference type="ChEBI" id="CHEBI:43474"/>
        <dbReference type="ChEBI" id="CHEBI:456216"/>
        <dbReference type="EC" id="3.6.4.13"/>
    </reaction>
</comment>
<dbReference type="InterPro" id="IPR014001">
    <property type="entry name" value="Helicase_ATP-bd"/>
</dbReference>
<dbReference type="GO" id="GO:0003724">
    <property type="term" value="F:RNA helicase activity"/>
    <property type="evidence" value="ECO:0007669"/>
    <property type="project" value="UniProtKB-EC"/>
</dbReference>
<dbReference type="InterPro" id="IPR050079">
    <property type="entry name" value="DEAD_box_RNA_helicase"/>
</dbReference>
<evidence type="ECO:0000256" key="1">
    <source>
        <dbReference type="ARBA" id="ARBA00012552"/>
    </source>
</evidence>
<evidence type="ECO:0000256" key="3">
    <source>
        <dbReference type="ARBA" id="ARBA00022801"/>
    </source>
</evidence>
<dbReference type="eggNOG" id="KOG0346">
    <property type="taxonomic scope" value="Eukaryota"/>
</dbReference>
<evidence type="ECO:0000256" key="4">
    <source>
        <dbReference type="ARBA" id="ARBA00022806"/>
    </source>
</evidence>
<proteinExistence type="predicted"/>
<feature type="domain" description="Helicase ATP-binding" evidence="10">
    <location>
        <begin position="53"/>
        <end position="228"/>
    </location>
</feature>
<dbReference type="InterPro" id="IPR011545">
    <property type="entry name" value="DEAD/DEAH_box_helicase_dom"/>
</dbReference>
<dbReference type="PANTHER" id="PTHR47959">
    <property type="entry name" value="ATP-DEPENDENT RNA HELICASE RHLE-RELATED"/>
    <property type="match status" value="1"/>
</dbReference>
<keyword evidence="3" id="KW-0378">Hydrolase</keyword>
<evidence type="ECO:0000313" key="13">
    <source>
        <dbReference type="Proteomes" id="UP000000226"/>
    </source>
</evidence>
<dbReference type="GO" id="GO:0016787">
    <property type="term" value="F:hydrolase activity"/>
    <property type="evidence" value="ECO:0007669"/>
    <property type="project" value="UniProtKB-KW"/>
</dbReference>
<dbReference type="Gene3D" id="3.40.50.300">
    <property type="entry name" value="P-loop containing nucleotide triphosphate hydrolases"/>
    <property type="match status" value="1"/>
</dbReference>
<dbReference type="Proteomes" id="UP000000226">
    <property type="component" value="Chromosome 7"/>
</dbReference>
<dbReference type="Pfam" id="PF00270">
    <property type="entry name" value="DEAD"/>
    <property type="match status" value="1"/>
</dbReference>
<evidence type="ECO:0000313" key="12">
    <source>
        <dbReference type="EMBL" id="ESW16929.1"/>
    </source>
</evidence>
<evidence type="ECO:0000256" key="7">
    <source>
        <dbReference type="ARBA" id="ARBA00047984"/>
    </source>
</evidence>
<gene>
    <name evidence="12" type="ORF">PHAVU_007G195800g</name>
</gene>
<dbReference type="AlphaFoldDB" id="V7BGA9"/>
<dbReference type="InterPro" id="IPR027417">
    <property type="entry name" value="P-loop_NTPase"/>
</dbReference>
<evidence type="ECO:0000256" key="5">
    <source>
        <dbReference type="ARBA" id="ARBA00022840"/>
    </source>
</evidence>
<dbReference type="PROSITE" id="PS51192">
    <property type="entry name" value="HELICASE_ATP_BIND_1"/>
    <property type="match status" value="1"/>
</dbReference>
<dbReference type="EMBL" id="CM002294">
    <property type="protein sequence ID" value="ESW16929.1"/>
    <property type="molecule type" value="Genomic_DNA"/>
</dbReference>
<dbReference type="EC" id="3.6.4.13" evidence="1"/>
<dbReference type="SUPFAM" id="SSF52540">
    <property type="entry name" value="P-loop containing nucleoside triphosphate hydrolases"/>
    <property type="match status" value="1"/>
</dbReference>
<sequence>MAETKLKESIGEEEEKKEAEDQSFEELGVDARLLRALHKKGIAKPTPIQGVAIPLILEGKDVVARAKTGSGKTLAYLLPLLQKLFTVRADRKKLAPNAFVLVPTRELSQQVYAEVLSLVELCRVKLKVVQLNSNMLANDLRAALAGPPDILISTPTCVAKCLSGGILKAESISESLETLVLDEADLLLSYGYEKDIKAFTPHVPRSCQCLLMSATSSFTHFHTINSFT</sequence>
<keyword evidence="2" id="KW-0547">Nucleotide-binding</keyword>
<protein>
    <recommendedName>
        <fullName evidence="1">RNA helicase</fullName>
        <ecNumber evidence="1">3.6.4.13</ecNumber>
    </recommendedName>
</protein>
<feature type="region of interest" description="Disordered" evidence="9">
    <location>
        <begin position="1"/>
        <end position="23"/>
    </location>
</feature>
<evidence type="ECO:0000256" key="6">
    <source>
        <dbReference type="ARBA" id="ARBA00022884"/>
    </source>
</evidence>
<feature type="compositionally biased region" description="Basic and acidic residues" evidence="9">
    <location>
        <begin position="1"/>
        <end position="20"/>
    </location>
</feature>
<name>V7BGA9_PHAVU</name>
<keyword evidence="4" id="KW-0347">Helicase</keyword>
<accession>V7BGA9</accession>
<dbReference type="Gramene" id="ESW16929">
    <property type="protein sequence ID" value="ESW16929"/>
    <property type="gene ID" value="PHAVU_007G195800g"/>
</dbReference>
<evidence type="ECO:0000259" key="10">
    <source>
        <dbReference type="PROSITE" id="PS51192"/>
    </source>
</evidence>
<dbReference type="GO" id="GO:0003723">
    <property type="term" value="F:RNA binding"/>
    <property type="evidence" value="ECO:0007669"/>
    <property type="project" value="UniProtKB-KW"/>
</dbReference>
<dbReference type="STRING" id="3885.V7BGA9"/>
<reference evidence="13" key="1">
    <citation type="journal article" date="2014" name="Nat. Genet.">
        <title>A reference genome for common bean and genome-wide analysis of dual domestications.</title>
        <authorList>
            <person name="Schmutz J."/>
            <person name="McClean P.E."/>
            <person name="Mamidi S."/>
            <person name="Wu G.A."/>
            <person name="Cannon S.B."/>
            <person name="Grimwood J."/>
            <person name="Jenkins J."/>
            <person name="Shu S."/>
            <person name="Song Q."/>
            <person name="Chavarro C."/>
            <person name="Torres-Torres M."/>
            <person name="Geffroy V."/>
            <person name="Moghaddam S.M."/>
            <person name="Gao D."/>
            <person name="Abernathy B."/>
            <person name="Barry K."/>
            <person name="Blair M."/>
            <person name="Brick M.A."/>
            <person name="Chovatia M."/>
            <person name="Gepts P."/>
            <person name="Goodstein D.M."/>
            <person name="Gonzales M."/>
            <person name="Hellsten U."/>
            <person name="Hyten D.L."/>
            <person name="Jia G."/>
            <person name="Kelly J.D."/>
            <person name="Kudrna D."/>
            <person name="Lee R."/>
            <person name="Richard M.M."/>
            <person name="Miklas P.N."/>
            <person name="Osorno J.M."/>
            <person name="Rodrigues J."/>
            <person name="Thareau V."/>
            <person name="Urrea C.A."/>
            <person name="Wang M."/>
            <person name="Yu Y."/>
            <person name="Zhang M."/>
            <person name="Wing R.A."/>
            <person name="Cregan P.B."/>
            <person name="Rokhsar D.S."/>
            <person name="Jackson S.A."/>
        </authorList>
    </citation>
    <scope>NUCLEOTIDE SEQUENCE [LARGE SCALE GENOMIC DNA]</scope>
    <source>
        <strain evidence="13">cv. G19833</strain>
    </source>
</reference>
<feature type="domain" description="DEAD-box RNA helicase Q" evidence="11">
    <location>
        <begin position="22"/>
        <end position="50"/>
    </location>
</feature>
<organism evidence="12 13">
    <name type="scientific">Phaseolus vulgaris</name>
    <name type="common">Kidney bean</name>
    <name type="synonym">French bean</name>
    <dbReference type="NCBI Taxonomy" id="3885"/>
    <lineage>
        <taxon>Eukaryota</taxon>
        <taxon>Viridiplantae</taxon>
        <taxon>Streptophyta</taxon>
        <taxon>Embryophyta</taxon>
        <taxon>Tracheophyta</taxon>
        <taxon>Spermatophyta</taxon>
        <taxon>Magnoliopsida</taxon>
        <taxon>eudicotyledons</taxon>
        <taxon>Gunneridae</taxon>
        <taxon>Pentapetalae</taxon>
        <taxon>rosids</taxon>
        <taxon>fabids</taxon>
        <taxon>Fabales</taxon>
        <taxon>Fabaceae</taxon>
        <taxon>Papilionoideae</taxon>
        <taxon>50 kb inversion clade</taxon>
        <taxon>NPAAA clade</taxon>
        <taxon>indigoferoid/millettioid clade</taxon>
        <taxon>Phaseoleae</taxon>
        <taxon>Phaseolus</taxon>
    </lineage>
</organism>
<dbReference type="PANTHER" id="PTHR47959:SF21">
    <property type="entry name" value="DEAD-BOX HELICASE 56"/>
    <property type="match status" value="1"/>
</dbReference>
<dbReference type="InterPro" id="IPR014014">
    <property type="entry name" value="RNA_helicase_DEAD_Q_motif"/>
</dbReference>
<dbReference type="GO" id="GO:0005829">
    <property type="term" value="C:cytosol"/>
    <property type="evidence" value="ECO:0007669"/>
    <property type="project" value="TreeGrafter"/>
</dbReference>
<dbReference type="OMA" id="LQAMTIR"/>
<keyword evidence="5" id="KW-0067">ATP-binding</keyword>
<dbReference type="OrthoDB" id="1191041at2759"/>
<feature type="short sequence motif" description="Q motif" evidence="8">
    <location>
        <begin position="22"/>
        <end position="50"/>
    </location>
</feature>
<evidence type="ECO:0000256" key="9">
    <source>
        <dbReference type="SAM" id="MobiDB-lite"/>
    </source>
</evidence>
<dbReference type="SMART" id="SM00487">
    <property type="entry name" value="DEXDc"/>
    <property type="match status" value="1"/>
</dbReference>
<dbReference type="PROSITE" id="PS51195">
    <property type="entry name" value="Q_MOTIF"/>
    <property type="match status" value="1"/>
</dbReference>
<dbReference type="GO" id="GO:0005524">
    <property type="term" value="F:ATP binding"/>
    <property type="evidence" value="ECO:0007669"/>
    <property type="project" value="UniProtKB-KW"/>
</dbReference>
<keyword evidence="6" id="KW-0694">RNA-binding</keyword>